<keyword evidence="2" id="KW-1185">Reference proteome</keyword>
<comment type="caution">
    <text evidence="1">The sequence shown here is derived from an EMBL/GenBank/DDBJ whole genome shotgun (WGS) entry which is preliminary data.</text>
</comment>
<dbReference type="AlphaFoldDB" id="A0AAV9SKE6"/>
<name>A0AAV9SKE6_9TELE</name>
<protein>
    <submittedName>
        <fullName evidence="1">Uncharacterized protein</fullName>
    </submittedName>
</protein>
<accession>A0AAV9SKE6</accession>
<evidence type="ECO:0000313" key="1">
    <source>
        <dbReference type="EMBL" id="KAK5621761.1"/>
    </source>
</evidence>
<reference evidence="1 2" key="1">
    <citation type="submission" date="2021-06" db="EMBL/GenBank/DDBJ databases">
        <authorList>
            <person name="Palmer J.M."/>
        </authorList>
    </citation>
    <scope>NUCLEOTIDE SEQUENCE [LARGE SCALE GENOMIC DNA]</scope>
    <source>
        <strain evidence="1 2">MEX-2019</strain>
        <tissue evidence="1">Muscle</tissue>
    </source>
</reference>
<sequence length="101" mass="11609">MLLDISIPRFTANPPRVFVAGILVSSDQSKQFQLKSQEQEVPRTSEHLKEVKYKVKKVSASAIKEDCKGQLLGDTCATCDFIYWDFFYYIQPVLHVQVLRV</sequence>
<proteinExistence type="predicted"/>
<dbReference type="Proteomes" id="UP001311232">
    <property type="component" value="Unassembled WGS sequence"/>
</dbReference>
<organism evidence="1 2">
    <name type="scientific">Crenichthys baileyi</name>
    <name type="common">White River springfish</name>
    <dbReference type="NCBI Taxonomy" id="28760"/>
    <lineage>
        <taxon>Eukaryota</taxon>
        <taxon>Metazoa</taxon>
        <taxon>Chordata</taxon>
        <taxon>Craniata</taxon>
        <taxon>Vertebrata</taxon>
        <taxon>Euteleostomi</taxon>
        <taxon>Actinopterygii</taxon>
        <taxon>Neopterygii</taxon>
        <taxon>Teleostei</taxon>
        <taxon>Neoteleostei</taxon>
        <taxon>Acanthomorphata</taxon>
        <taxon>Ovalentaria</taxon>
        <taxon>Atherinomorphae</taxon>
        <taxon>Cyprinodontiformes</taxon>
        <taxon>Goodeidae</taxon>
        <taxon>Crenichthys</taxon>
    </lineage>
</organism>
<dbReference type="EMBL" id="JAHHUM010000293">
    <property type="protein sequence ID" value="KAK5621761.1"/>
    <property type="molecule type" value="Genomic_DNA"/>
</dbReference>
<gene>
    <name evidence="1" type="ORF">CRENBAI_015257</name>
</gene>
<evidence type="ECO:0000313" key="2">
    <source>
        <dbReference type="Proteomes" id="UP001311232"/>
    </source>
</evidence>